<sequence length="86" mass="9705">MLKFRSNTVTRTHEGHGTYIYNIKLSETLFIPIDVETFFTALSSGVENKSELTEVIVQDLDCSEEHAMLAVDNTLNSLQQRALIES</sequence>
<organism evidence="1 2">
    <name type="scientific">Psychrosphaera haliotis</name>
    <dbReference type="NCBI Taxonomy" id="555083"/>
    <lineage>
        <taxon>Bacteria</taxon>
        <taxon>Pseudomonadati</taxon>
        <taxon>Pseudomonadota</taxon>
        <taxon>Gammaproteobacteria</taxon>
        <taxon>Alteromonadales</taxon>
        <taxon>Pseudoalteromonadaceae</taxon>
        <taxon>Psychrosphaera</taxon>
    </lineage>
</organism>
<reference evidence="1 2" key="1">
    <citation type="submission" date="2019-11" db="EMBL/GenBank/DDBJ databases">
        <title>P. haliotis isolates from Z. marina roots.</title>
        <authorList>
            <person name="Cohen M."/>
            <person name="Jospin G."/>
            <person name="Eisen J.A."/>
            <person name="Coil D.A."/>
        </authorList>
    </citation>
    <scope>NUCLEOTIDE SEQUENCE [LARGE SCALE GENOMIC DNA]</scope>
    <source>
        <strain evidence="1 2">UCD-MCMsp1aY</strain>
    </source>
</reference>
<dbReference type="Proteomes" id="UP000439994">
    <property type="component" value="Unassembled WGS sequence"/>
</dbReference>
<evidence type="ECO:0000313" key="1">
    <source>
        <dbReference type="EMBL" id="MUH73663.1"/>
    </source>
</evidence>
<dbReference type="AlphaFoldDB" id="A0A6N8FB21"/>
<evidence type="ECO:0008006" key="3">
    <source>
        <dbReference type="Google" id="ProtNLM"/>
    </source>
</evidence>
<evidence type="ECO:0000313" key="2">
    <source>
        <dbReference type="Proteomes" id="UP000439994"/>
    </source>
</evidence>
<comment type="caution">
    <text evidence="1">The sequence shown here is derived from an EMBL/GenBank/DDBJ whole genome shotgun (WGS) entry which is preliminary data.</text>
</comment>
<keyword evidence="2" id="KW-1185">Reference proteome</keyword>
<dbReference type="RefSeq" id="WP_155697070.1">
    <property type="nucleotide sequence ID" value="NZ_WOCD01000005.1"/>
</dbReference>
<name>A0A6N8FB21_9GAMM</name>
<dbReference type="EMBL" id="WOCD01000005">
    <property type="protein sequence ID" value="MUH73663.1"/>
    <property type="molecule type" value="Genomic_DNA"/>
</dbReference>
<proteinExistence type="predicted"/>
<gene>
    <name evidence="1" type="ORF">GNP35_14915</name>
</gene>
<protein>
    <recommendedName>
        <fullName evidence="3">HPr-rel-A system PqqD family peptide chaperone</fullName>
    </recommendedName>
</protein>
<accession>A0A6N8FB21</accession>